<evidence type="ECO:0000256" key="2">
    <source>
        <dbReference type="ARBA" id="ARBA00005983"/>
    </source>
</evidence>
<keyword evidence="7" id="KW-0594">Phospholipid biosynthesis</keyword>
<comment type="similarity">
    <text evidence="2">Belongs to the diacylglycerol/lipid kinase family.</text>
</comment>
<dbReference type="InterPro" id="IPR016064">
    <property type="entry name" value="NAD/diacylglycerol_kinase_sf"/>
</dbReference>
<dbReference type="GO" id="GO:0016301">
    <property type="term" value="F:kinase activity"/>
    <property type="evidence" value="ECO:0007669"/>
    <property type="project" value="UniProtKB-KW"/>
</dbReference>
<evidence type="ECO:0000313" key="10">
    <source>
        <dbReference type="EMBL" id="MBB3725507.1"/>
    </source>
</evidence>
<dbReference type="InterPro" id="IPR017438">
    <property type="entry name" value="ATP-NAD_kinase_N"/>
</dbReference>
<dbReference type="InterPro" id="IPR001206">
    <property type="entry name" value="Diacylglycerol_kinase_cat_dom"/>
</dbReference>
<evidence type="ECO:0000256" key="8">
    <source>
        <dbReference type="ARBA" id="ARBA00023264"/>
    </source>
</evidence>
<evidence type="ECO:0000256" key="5">
    <source>
        <dbReference type="ARBA" id="ARBA00022777"/>
    </source>
</evidence>
<protein>
    <submittedName>
        <fullName evidence="10">YegS/Rv2252/BmrU family lipid kinase</fullName>
    </submittedName>
</protein>
<keyword evidence="8" id="KW-1208">Phospholipid metabolism</keyword>
<keyword evidence="6" id="KW-0067">ATP-binding</keyword>
<dbReference type="InterPro" id="IPR050187">
    <property type="entry name" value="Lipid_Phosphate_FormReg"/>
</dbReference>
<dbReference type="PANTHER" id="PTHR12358:SF106">
    <property type="entry name" value="LIPID KINASE YEGS"/>
    <property type="match status" value="1"/>
</dbReference>
<evidence type="ECO:0000256" key="1">
    <source>
        <dbReference type="ARBA" id="ARBA00001946"/>
    </source>
</evidence>
<dbReference type="RefSeq" id="WP_312895393.1">
    <property type="nucleotide sequence ID" value="NZ_JACIBV010000001.1"/>
</dbReference>
<evidence type="ECO:0000256" key="6">
    <source>
        <dbReference type="ARBA" id="ARBA00022840"/>
    </source>
</evidence>
<evidence type="ECO:0000259" key="9">
    <source>
        <dbReference type="PROSITE" id="PS50146"/>
    </source>
</evidence>
<comment type="caution">
    <text evidence="10">The sequence shown here is derived from an EMBL/GenBank/DDBJ whole genome shotgun (WGS) entry which is preliminary data.</text>
</comment>
<dbReference type="Pfam" id="PF19279">
    <property type="entry name" value="YegS_C"/>
    <property type="match status" value="1"/>
</dbReference>
<accession>A0A7W5VD77</accession>
<dbReference type="AlphaFoldDB" id="A0A7W5VD77"/>
<dbReference type="PANTHER" id="PTHR12358">
    <property type="entry name" value="SPHINGOSINE KINASE"/>
    <property type="match status" value="1"/>
</dbReference>
<comment type="cofactor">
    <cofactor evidence="1">
        <name>Mg(2+)</name>
        <dbReference type="ChEBI" id="CHEBI:18420"/>
    </cofactor>
</comment>
<evidence type="ECO:0000256" key="3">
    <source>
        <dbReference type="ARBA" id="ARBA00022679"/>
    </source>
</evidence>
<dbReference type="GO" id="GO:0008654">
    <property type="term" value="P:phospholipid biosynthetic process"/>
    <property type="evidence" value="ECO:0007669"/>
    <property type="project" value="UniProtKB-KW"/>
</dbReference>
<dbReference type="Gene3D" id="3.40.50.10330">
    <property type="entry name" value="Probable inorganic polyphosphate/atp-NAD kinase, domain 1"/>
    <property type="match status" value="1"/>
</dbReference>
<dbReference type="SMART" id="SM00046">
    <property type="entry name" value="DAGKc"/>
    <property type="match status" value="1"/>
</dbReference>
<proteinExistence type="inferred from homology"/>
<keyword evidence="3" id="KW-0808">Transferase</keyword>
<keyword evidence="5 10" id="KW-0418">Kinase</keyword>
<dbReference type="PROSITE" id="PS50146">
    <property type="entry name" value="DAGK"/>
    <property type="match status" value="1"/>
</dbReference>
<keyword evidence="4" id="KW-0547">Nucleotide-binding</keyword>
<evidence type="ECO:0000256" key="4">
    <source>
        <dbReference type="ARBA" id="ARBA00022741"/>
    </source>
</evidence>
<evidence type="ECO:0000256" key="7">
    <source>
        <dbReference type="ARBA" id="ARBA00023209"/>
    </source>
</evidence>
<feature type="domain" description="DAGKc" evidence="9">
    <location>
        <begin position="1"/>
        <end position="125"/>
    </location>
</feature>
<dbReference type="Proteomes" id="UP000579945">
    <property type="component" value="Unassembled WGS sequence"/>
</dbReference>
<name>A0A7W5VD77_9ACTN</name>
<sequence length="302" mass="31067">MKLLVICNSSAGGADDDALRTVLRTLEEGADVLTYEDPDDLASVLAAHPDRVPVAVGGDGSLHALVAALAARGELGDRTVGLVPLGTGNDLARGLGIPLDPREAARVVLDGHTRALDLLTDDRGGIVVNAVHVGVGAQASEQAAPLKPFLRRTAYAVGAVLAGLRARGWRLRITVDGTPVADGRRRVLMAGIGNGTTIGGGTPLTPAARPDDGLADVVVSFAVSLPARLGFALLLRRGEHRSRADVRTYRGGEITIAGEAVPVNADGELGAAVTRRTWTVLPGAWRILAPEADAAGQAGVTR</sequence>
<evidence type="ECO:0000313" key="11">
    <source>
        <dbReference type="Proteomes" id="UP000579945"/>
    </source>
</evidence>
<dbReference type="GO" id="GO:0005886">
    <property type="term" value="C:plasma membrane"/>
    <property type="evidence" value="ECO:0007669"/>
    <property type="project" value="TreeGrafter"/>
</dbReference>
<reference evidence="10 11" key="1">
    <citation type="submission" date="2020-08" db="EMBL/GenBank/DDBJ databases">
        <title>Sequencing the genomes of 1000 actinobacteria strains.</title>
        <authorList>
            <person name="Klenk H.-P."/>
        </authorList>
    </citation>
    <scope>NUCLEOTIDE SEQUENCE [LARGE SCALE GENOMIC DNA]</scope>
    <source>
        <strain evidence="10 11">DSM 44320</strain>
    </source>
</reference>
<dbReference type="GO" id="GO:0005524">
    <property type="term" value="F:ATP binding"/>
    <property type="evidence" value="ECO:0007669"/>
    <property type="project" value="UniProtKB-KW"/>
</dbReference>
<gene>
    <name evidence="10" type="ORF">FHR33_001367</name>
</gene>
<keyword evidence="7" id="KW-0444">Lipid biosynthesis</keyword>
<dbReference type="InterPro" id="IPR045540">
    <property type="entry name" value="YegS/DAGK_C"/>
</dbReference>
<dbReference type="Gene3D" id="2.60.200.40">
    <property type="match status" value="1"/>
</dbReference>
<keyword evidence="7" id="KW-0443">Lipid metabolism</keyword>
<dbReference type="Pfam" id="PF00781">
    <property type="entry name" value="DAGK_cat"/>
    <property type="match status" value="1"/>
</dbReference>
<dbReference type="SUPFAM" id="SSF111331">
    <property type="entry name" value="NAD kinase/diacylglycerol kinase-like"/>
    <property type="match status" value="1"/>
</dbReference>
<dbReference type="GeneID" id="95387931"/>
<organism evidence="10 11">
    <name type="scientific">Nonomuraea dietziae</name>
    <dbReference type="NCBI Taxonomy" id="65515"/>
    <lineage>
        <taxon>Bacteria</taxon>
        <taxon>Bacillati</taxon>
        <taxon>Actinomycetota</taxon>
        <taxon>Actinomycetes</taxon>
        <taxon>Streptosporangiales</taxon>
        <taxon>Streptosporangiaceae</taxon>
        <taxon>Nonomuraea</taxon>
    </lineage>
</organism>
<keyword evidence="11" id="KW-1185">Reference proteome</keyword>
<dbReference type="EMBL" id="JACIBV010000001">
    <property type="protein sequence ID" value="MBB3725507.1"/>
    <property type="molecule type" value="Genomic_DNA"/>
</dbReference>